<comment type="caution">
    <text evidence="2">The sequence shown here is derived from an EMBL/GenBank/DDBJ whole genome shotgun (WGS) entry which is preliminary data.</text>
</comment>
<proteinExistence type="predicted"/>
<reference evidence="2 3" key="1">
    <citation type="submission" date="2020-07" db="EMBL/GenBank/DDBJ databases">
        <title>Genomic Encyclopedia of Type Strains, Phase IV (KMG-IV): sequencing the most valuable type-strain genomes for metagenomic binning, comparative biology and taxonomic classification.</title>
        <authorList>
            <person name="Goeker M."/>
        </authorList>
    </citation>
    <scope>NUCLEOTIDE SEQUENCE [LARGE SCALE GENOMIC DNA]</scope>
    <source>
        <strain evidence="2 3">DSM 15730</strain>
    </source>
</reference>
<evidence type="ECO:0000313" key="2">
    <source>
        <dbReference type="EMBL" id="MBA2874922.1"/>
    </source>
</evidence>
<dbReference type="InterPro" id="IPR058887">
    <property type="entry name" value="YuzI-like"/>
</dbReference>
<accession>A0A7V9Z6E8</accession>
<organism evidence="2 3">
    <name type="scientific">Thermaerobacillus caldiproteolyticus</name>
    <dbReference type="NCBI Taxonomy" id="247480"/>
    <lineage>
        <taxon>Bacteria</taxon>
        <taxon>Bacillati</taxon>
        <taxon>Bacillota</taxon>
        <taxon>Bacilli</taxon>
        <taxon>Bacillales</taxon>
        <taxon>Anoxybacillaceae</taxon>
        <taxon>Thermaerobacillus</taxon>
    </lineage>
</organism>
<dbReference type="AlphaFoldDB" id="A0A7V9Z6E8"/>
<feature type="transmembrane region" description="Helical" evidence="1">
    <location>
        <begin position="47"/>
        <end position="65"/>
    </location>
</feature>
<evidence type="ECO:0000313" key="3">
    <source>
        <dbReference type="Proteomes" id="UP000523087"/>
    </source>
</evidence>
<dbReference type="RefSeq" id="WP_181555776.1">
    <property type="nucleotide sequence ID" value="NZ_CP064060.1"/>
</dbReference>
<gene>
    <name evidence="2" type="ORF">HNR31_001693</name>
</gene>
<keyword evidence="1" id="KW-0812">Transmembrane</keyword>
<keyword evidence="1" id="KW-0472">Membrane</keyword>
<dbReference type="Proteomes" id="UP000523087">
    <property type="component" value="Unassembled WGS sequence"/>
</dbReference>
<keyword evidence="3" id="KW-1185">Reference proteome</keyword>
<dbReference type="EMBL" id="JACDUT010000004">
    <property type="protein sequence ID" value="MBA2874922.1"/>
    <property type="molecule type" value="Genomic_DNA"/>
</dbReference>
<sequence>MMRVFIYLVGFGLSVIGGVTSIAYLNIITPERGWVDYFRFVSTRIECYFLPIGIVLMWVSLYFSYREE</sequence>
<feature type="transmembrane region" description="Helical" evidence="1">
    <location>
        <begin position="6"/>
        <end position="27"/>
    </location>
</feature>
<dbReference type="Pfam" id="PF26135">
    <property type="entry name" value="YuzI"/>
    <property type="match status" value="1"/>
</dbReference>
<name>A0A7V9Z6E8_9BACL</name>
<keyword evidence="1" id="KW-1133">Transmembrane helix</keyword>
<evidence type="ECO:0000256" key="1">
    <source>
        <dbReference type="SAM" id="Phobius"/>
    </source>
</evidence>
<protein>
    <submittedName>
        <fullName evidence="2">Uncharacterized protein</fullName>
    </submittedName>
</protein>